<evidence type="ECO:0000256" key="4">
    <source>
        <dbReference type="ARBA" id="ARBA00023136"/>
    </source>
</evidence>
<feature type="transmembrane region" description="Helical" evidence="5">
    <location>
        <begin position="36"/>
        <end position="57"/>
    </location>
</feature>
<evidence type="ECO:0000313" key="7">
    <source>
        <dbReference type="Proteomes" id="UP000681317"/>
    </source>
</evidence>
<keyword evidence="2 5" id="KW-0812">Transmembrane</keyword>
<dbReference type="Gene3D" id="1.20.120.1630">
    <property type="match status" value="1"/>
</dbReference>
<feature type="transmembrane region" description="Helical" evidence="5">
    <location>
        <begin position="69"/>
        <end position="88"/>
    </location>
</feature>
<gene>
    <name evidence="6" type="ORF">LYSCAS_26040</name>
</gene>
<evidence type="ECO:0000256" key="5">
    <source>
        <dbReference type="SAM" id="Phobius"/>
    </source>
</evidence>
<keyword evidence="7" id="KW-1185">Reference proteome</keyword>
<keyword evidence="3 5" id="KW-1133">Transmembrane helix</keyword>
<evidence type="ECO:0000256" key="3">
    <source>
        <dbReference type="ARBA" id="ARBA00022989"/>
    </source>
</evidence>
<sequence>MLFSRILMITAIALMLFTRSHWPNDSALHETFDTLGYVLIVFCGMGRLYTTAFLGGLKNETLVTYGPFSVVRNPLYVFSWLGFTGFAIFSNNLWVMVLVPVGFCFVYHFLVKREEAFLQEKFGQAFTDYVARVPRFLPRFSNFNQPDEITVVPRFLLRGLLDNVWWFIIPLILEMTEF</sequence>
<dbReference type="Proteomes" id="UP000681317">
    <property type="component" value="Chromosome"/>
</dbReference>
<evidence type="ECO:0000313" key="6">
    <source>
        <dbReference type="EMBL" id="BCT93580.1"/>
    </source>
</evidence>
<organism evidence="6 7">
    <name type="scientific">Noviluteimonas caseinilytica</name>
    <dbReference type="NCBI Taxonomy" id="2675101"/>
    <lineage>
        <taxon>Bacteria</taxon>
        <taxon>Pseudomonadati</taxon>
        <taxon>Pseudomonadota</taxon>
        <taxon>Gammaproteobacteria</taxon>
        <taxon>Lysobacterales</taxon>
        <taxon>Lysobacteraceae</taxon>
        <taxon>Noviluteimonas</taxon>
    </lineage>
</organism>
<proteinExistence type="predicted"/>
<reference evidence="6 7" key="1">
    <citation type="submission" date="2021-03" db="EMBL/GenBank/DDBJ databases">
        <title>Complete Genome Sequences of Two Lysobacter Strains Isolated from Sea Water (Lysobacter caseinilyticus) and Soil (Lysobacter helvus) in South Korea.</title>
        <authorList>
            <person name="Watanabe Y."/>
            <person name="Arakawa K."/>
        </authorList>
    </citation>
    <scope>NUCLEOTIDE SEQUENCE [LARGE SCALE GENOMIC DNA]</scope>
    <source>
        <strain evidence="6 7">KVB24</strain>
    </source>
</reference>
<dbReference type="PANTHER" id="PTHR12714">
    <property type="entry name" value="PROTEIN-S ISOPRENYLCYSTEINE O-METHYLTRANSFERASE"/>
    <property type="match status" value="1"/>
</dbReference>
<accession>A0ABM7Q834</accession>
<evidence type="ECO:0000256" key="2">
    <source>
        <dbReference type="ARBA" id="ARBA00022692"/>
    </source>
</evidence>
<feature type="transmembrane region" description="Helical" evidence="5">
    <location>
        <begin position="94"/>
        <end position="111"/>
    </location>
</feature>
<dbReference type="InterPro" id="IPR007318">
    <property type="entry name" value="Phopholipid_MeTrfase"/>
</dbReference>
<evidence type="ECO:0000256" key="1">
    <source>
        <dbReference type="ARBA" id="ARBA00004127"/>
    </source>
</evidence>
<dbReference type="Pfam" id="PF04191">
    <property type="entry name" value="PEMT"/>
    <property type="match status" value="1"/>
</dbReference>
<name>A0ABM7Q834_9GAMM</name>
<keyword evidence="4 5" id="KW-0472">Membrane</keyword>
<protein>
    <submittedName>
        <fullName evidence="6">Sodium:proton antiporter</fullName>
    </submittedName>
</protein>
<dbReference type="EMBL" id="AP024545">
    <property type="protein sequence ID" value="BCT93580.1"/>
    <property type="molecule type" value="Genomic_DNA"/>
</dbReference>
<dbReference type="PANTHER" id="PTHR12714:SF11">
    <property type="entry name" value="PROTEIN C-TERMINAL S-ISOPRENYLCYSTEINE CARBOXYL O-METHYLTRANSFERASE"/>
    <property type="match status" value="1"/>
</dbReference>
<comment type="subcellular location">
    <subcellularLocation>
        <location evidence="1">Endomembrane system</location>
        <topology evidence="1">Multi-pass membrane protein</topology>
    </subcellularLocation>
</comment>